<dbReference type="InterPro" id="IPR001296">
    <property type="entry name" value="Glyco_trans_1"/>
</dbReference>
<organism evidence="2 3">
    <name type="scientific">Atlanticothrix silvestris CENA357</name>
    <dbReference type="NCBI Taxonomy" id="1725252"/>
    <lineage>
        <taxon>Bacteria</taxon>
        <taxon>Bacillati</taxon>
        <taxon>Cyanobacteriota</taxon>
        <taxon>Cyanophyceae</taxon>
        <taxon>Nostocales</taxon>
        <taxon>Nodulariaceae</taxon>
        <taxon>Atlanticothrix</taxon>
        <taxon>Atlanticothrix silvestris</taxon>
    </lineage>
</organism>
<name>A0A8J7L251_9CYAN</name>
<evidence type="ECO:0000313" key="3">
    <source>
        <dbReference type="Proteomes" id="UP000599391"/>
    </source>
</evidence>
<accession>A0A8J7L251</accession>
<reference evidence="2 3" key="1">
    <citation type="journal article" date="2021" name="Int. J. Syst. Evol. Microbiol.">
        <title>Amazonocrinis nigriterrae gen. nov., sp. nov., Atlanticothrix silvestris gen. nov., sp. nov. and Dendronalium phyllosphericum gen. nov., sp. nov., nostocacean cyanobacteria from Brazilian environments.</title>
        <authorList>
            <person name="Alvarenga D.O."/>
            <person name="Andreote A.P.D."/>
            <person name="Branco L.H.Z."/>
            <person name="Delbaje E."/>
            <person name="Cruz R.B."/>
            <person name="Varani A.M."/>
            <person name="Fiore M.F."/>
        </authorList>
    </citation>
    <scope>NUCLEOTIDE SEQUENCE [LARGE SCALE GENOMIC DNA]</scope>
    <source>
        <strain evidence="2 3">CENA357</strain>
    </source>
</reference>
<gene>
    <name evidence="2" type="ORF">I8751_16335</name>
</gene>
<dbReference type="EMBL" id="JAECZB010000049">
    <property type="protein sequence ID" value="MBH8553910.1"/>
    <property type="molecule type" value="Genomic_DNA"/>
</dbReference>
<protein>
    <submittedName>
        <fullName evidence="2">Glycosyltransferase</fullName>
    </submittedName>
</protein>
<dbReference type="Proteomes" id="UP000599391">
    <property type="component" value="Unassembled WGS sequence"/>
</dbReference>
<dbReference type="GO" id="GO:0016757">
    <property type="term" value="F:glycosyltransferase activity"/>
    <property type="evidence" value="ECO:0007669"/>
    <property type="project" value="InterPro"/>
</dbReference>
<evidence type="ECO:0000313" key="2">
    <source>
        <dbReference type="EMBL" id="MBH8553910.1"/>
    </source>
</evidence>
<feature type="domain" description="Glycosyl transferase family 1" evidence="1">
    <location>
        <begin position="228"/>
        <end position="385"/>
    </location>
</feature>
<keyword evidence="3" id="KW-1185">Reference proteome</keyword>
<dbReference type="PANTHER" id="PTHR12526">
    <property type="entry name" value="GLYCOSYLTRANSFERASE"/>
    <property type="match status" value="1"/>
</dbReference>
<proteinExistence type="predicted"/>
<dbReference type="AlphaFoldDB" id="A0A8J7L251"/>
<dbReference type="RefSeq" id="WP_214440171.1">
    <property type="nucleotide sequence ID" value="NZ_JAECZB010000049.1"/>
</dbReference>
<sequence length="424" mass="48195">MKKEILLVMPVPFRTVEGRLGFDDQTCEGLVRWAENFDRVVMACPVMPEDIAANSKTSMTWQAIAELPCADRLELIPLPYAYKIPEFIKNYQPISQLLNKKIQECQYLCFALSGVVGDWGAIACLEAIKLKRPYAIWADRVEYEVISRTLLKKESRKKVPFKRLVKELLITLPLLKPYQRYLIRHSQLGLFQGQDCYSAYSSFCKTSYCVYDIHTKKSDQIDASSLELKIKSLSNDQPLLICYVGRAAQMKGPFDWLRVIHYLCEAGVNLQATWLGDGPLLPDMKSLADELGIADRIHLAGFVDDRSRILSTMRKHHIFLFCHKTPESPRCLVESLVSGCPIVGYSSPYSEGLLSEHQGGALVPMNNWQKLAELIVELNSDRTRLSELIFKAALSGQPFDEQAVFQHRSDLIKQHLFPKFAGML</sequence>
<evidence type="ECO:0000259" key="1">
    <source>
        <dbReference type="Pfam" id="PF00534"/>
    </source>
</evidence>
<dbReference type="Gene3D" id="3.40.50.2000">
    <property type="entry name" value="Glycogen Phosphorylase B"/>
    <property type="match status" value="1"/>
</dbReference>
<comment type="caution">
    <text evidence="2">The sequence shown here is derived from an EMBL/GenBank/DDBJ whole genome shotgun (WGS) entry which is preliminary data.</text>
</comment>
<dbReference type="Pfam" id="PF00534">
    <property type="entry name" value="Glycos_transf_1"/>
    <property type="match status" value="1"/>
</dbReference>
<dbReference type="SUPFAM" id="SSF53756">
    <property type="entry name" value="UDP-Glycosyltransferase/glycogen phosphorylase"/>
    <property type="match status" value="1"/>
</dbReference>